<protein>
    <recommendedName>
        <fullName evidence="1">Restriction endonuclease type IV Mrr domain-containing protein</fullName>
    </recommendedName>
</protein>
<evidence type="ECO:0000313" key="2">
    <source>
        <dbReference type="EMBL" id="OXI41808.1"/>
    </source>
</evidence>
<dbReference type="AlphaFoldDB" id="A0A228IH97"/>
<reference evidence="3" key="1">
    <citation type="submission" date="2017-06" db="EMBL/GenBank/DDBJ databases">
        <authorList>
            <person name="LiPuma J."/>
            <person name="Spilker T."/>
        </authorList>
    </citation>
    <scope>NUCLEOTIDE SEQUENCE [LARGE SCALE GENOMIC DNA]</scope>
    <source>
        <strain evidence="3">AU17325</strain>
    </source>
</reference>
<accession>A0A228IH97</accession>
<gene>
    <name evidence="2" type="ORF">CFB84_21315</name>
</gene>
<dbReference type="Proteomes" id="UP000214600">
    <property type="component" value="Unassembled WGS sequence"/>
</dbReference>
<dbReference type="GO" id="GO:0003677">
    <property type="term" value="F:DNA binding"/>
    <property type="evidence" value="ECO:0007669"/>
    <property type="project" value="InterPro"/>
</dbReference>
<name>A0A228IH97_9BURK</name>
<reference evidence="2 3" key="2">
    <citation type="submission" date="2017-08" db="EMBL/GenBank/DDBJ databases">
        <title>WGS of novel Burkholderia cepaca complex species.</title>
        <authorList>
            <person name="Lipuma J."/>
            <person name="Spilker T."/>
        </authorList>
    </citation>
    <scope>NUCLEOTIDE SEQUENCE [LARGE SCALE GENOMIC DNA]</scope>
    <source>
        <strain evidence="2 3">AU17325</strain>
    </source>
</reference>
<sequence length="261" mass="29386">MKKGTDWEDYVHYVYSTLLNLKGERIQVSKRTTFVLPSGETYEVDVYYEFWKAGVRHRVAIECKDWRSPVSQGQILEFHQKIKNIGNDLVGVVVSRNGYQDGAITVAQRHGMLALTEATFPTIPQLLAQHITTSFIHEPDLIGEPFWCLAELHAGSNGESNGTYYAFPSGFPFNLPVFISKRHAEAFRRSLPDGDRFGVFGLPQYKLRALIAFAYKAKLKLAIVYGAPLVPGSVKALPLVLDAKTLKEDFLLMDFPSELEN</sequence>
<dbReference type="RefSeq" id="WP_089451920.1">
    <property type="nucleotide sequence ID" value="NZ_NKFA01000008.1"/>
</dbReference>
<dbReference type="EMBL" id="NKFA01000008">
    <property type="protein sequence ID" value="OXI41808.1"/>
    <property type="molecule type" value="Genomic_DNA"/>
</dbReference>
<proteinExistence type="predicted"/>
<evidence type="ECO:0000313" key="3">
    <source>
        <dbReference type="Proteomes" id="UP000214600"/>
    </source>
</evidence>
<dbReference type="InterPro" id="IPR007560">
    <property type="entry name" value="Restrct_endonuc_IV_Mrr"/>
</dbReference>
<dbReference type="GO" id="GO:0004519">
    <property type="term" value="F:endonuclease activity"/>
    <property type="evidence" value="ECO:0007669"/>
    <property type="project" value="InterPro"/>
</dbReference>
<dbReference type="OrthoDB" id="5191874at2"/>
<comment type="caution">
    <text evidence="2">The sequence shown here is derived from an EMBL/GenBank/DDBJ whole genome shotgun (WGS) entry which is preliminary data.</text>
</comment>
<dbReference type="SUPFAM" id="SSF52980">
    <property type="entry name" value="Restriction endonuclease-like"/>
    <property type="match status" value="1"/>
</dbReference>
<dbReference type="GO" id="GO:0009307">
    <property type="term" value="P:DNA restriction-modification system"/>
    <property type="evidence" value="ECO:0007669"/>
    <property type="project" value="InterPro"/>
</dbReference>
<feature type="domain" description="Restriction endonuclease type IV Mrr" evidence="1">
    <location>
        <begin position="34"/>
        <end position="113"/>
    </location>
</feature>
<organism evidence="2 3">
    <name type="scientific">Burkholderia aenigmatica</name>
    <dbReference type="NCBI Taxonomy" id="2015348"/>
    <lineage>
        <taxon>Bacteria</taxon>
        <taxon>Pseudomonadati</taxon>
        <taxon>Pseudomonadota</taxon>
        <taxon>Betaproteobacteria</taxon>
        <taxon>Burkholderiales</taxon>
        <taxon>Burkholderiaceae</taxon>
        <taxon>Burkholderia</taxon>
        <taxon>Burkholderia cepacia complex</taxon>
    </lineage>
</organism>
<evidence type="ECO:0000259" key="1">
    <source>
        <dbReference type="Pfam" id="PF04471"/>
    </source>
</evidence>
<dbReference type="Pfam" id="PF04471">
    <property type="entry name" value="Mrr_cat"/>
    <property type="match status" value="1"/>
</dbReference>
<dbReference type="InterPro" id="IPR011335">
    <property type="entry name" value="Restrct_endonuc-II-like"/>
</dbReference>